<dbReference type="EMBL" id="VFOW01000001">
    <property type="protein sequence ID" value="TQL75773.1"/>
    <property type="molecule type" value="Genomic_DNA"/>
</dbReference>
<protein>
    <recommendedName>
        <fullName evidence="1">N-acetyltransferase domain-containing protein</fullName>
    </recommendedName>
</protein>
<sequence>MTVRLATEADIDPAVDVMATAFQDYAFTRHTVGSEHDGPADHLDRLRRLYRIFIEHVGLRHGRVWVTDDVTAVAAWTTPDTPGTVFAEVADDLTEIAGDRAAISAECEAVMGEHRPDRPAWFLGAIAVAPGRQGRGLGGAVIAPGIAAASAARVPAFLETSAASNARWYAGLGFRTVAEYDLPHGGPHTWAMQRG</sequence>
<dbReference type="PANTHER" id="PTHR42791">
    <property type="entry name" value="GNAT FAMILY ACETYLTRANSFERASE"/>
    <property type="match status" value="1"/>
</dbReference>
<dbReference type="OrthoDB" id="7057833at2"/>
<dbReference type="PANTHER" id="PTHR42791:SF1">
    <property type="entry name" value="N-ACETYLTRANSFERASE DOMAIN-CONTAINING PROTEIN"/>
    <property type="match status" value="1"/>
</dbReference>
<dbReference type="InterPro" id="IPR052523">
    <property type="entry name" value="Trichothecene_AcTrans"/>
</dbReference>
<evidence type="ECO:0000313" key="2">
    <source>
        <dbReference type="EMBL" id="TQL75773.1"/>
    </source>
</evidence>
<comment type="caution">
    <text evidence="2">The sequence shown here is derived from an EMBL/GenBank/DDBJ whole genome shotgun (WGS) entry which is preliminary data.</text>
</comment>
<dbReference type="GO" id="GO:0016747">
    <property type="term" value="F:acyltransferase activity, transferring groups other than amino-acyl groups"/>
    <property type="evidence" value="ECO:0007669"/>
    <property type="project" value="InterPro"/>
</dbReference>
<proteinExistence type="predicted"/>
<dbReference type="InParanoid" id="A0A543AT77"/>
<name>A0A543AT77_9ACTN</name>
<keyword evidence="3" id="KW-1185">Reference proteome</keyword>
<dbReference type="PROSITE" id="PS51186">
    <property type="entry name" value="GNAT"/>
    <property type="match status" value="1"/>
</dbReference>
<dbReference type="InterPro" id="IPR016181">
    <property type="entry name" value="Acyl_CoA_acyltransferase"/>
</dbReference>
<dbReference type="InterPro" id="IPR000182">
    <property type="entry name" value="GNAT_dom"/>
</dbReference>
<organism evidence="2 3">
    <name type="scientific">Stackebrandtia endophytica</name>
    <dbReference type="NCBI Taxonomy" id="1496996"/>
    <lineage>
        <taxon>Bacteria</taxon>
        <taxon>Bacillati</taxon>
        <taxon>Actinomycetota</taxon>
        <taxon>Actinomycetes</taxon>
        <taxon>Glycomycetales</taxon>
        <taxon>Glycomycetaceae</taxon>
        <taxon>Stackebrandtia</taxon>
    </lineage>
</organism>
<dbReference type="SUPFAM" id="SSF55729">
    <property type="entry name" value="Acyl-CoA N-acyltransferases (Nat)"/>
    <property type="match status" value="1"/>
</dbReference>
<reference evidence="2 3" key="1">
    <citation type="submission" date="2019-06" db="EMBL/GenBank/DDBJ databases">
        <title>Sequencing the genomes of 1000 actinobacteria strains.</title>
        <authorList>
            <person name="Klenk H.-P."/>
        </authorList>
    </citation>
    <scope>NUCLEOTIDE SEQUENCE [LARGE SCALE GENOMIC DNA]</scope>
    <source>
        <strain evidence="2 3">DSM 45928</strain>
    </source>
</reference>
<evidence type="ECO:0000259" key="1">
    <source>
        <dbReference type="PROSITE" id="PS51186"/>
    </source>
</evidence>
<feature type="domain" description="N-acetyltransferase" evidence="1">
    <location>
        <begin position="1"/>
        <end position="195"/>
    </location>
</feature>
<evidence type="ECO:0000313" key="3">
    <source>
        <dbReference type="Proteomes" id="UP000317043"/>
    </source>
</evidence>
<accession>A0A543AT77</accession>
<dbReference type="RefSeq" id="WP_142036177.1">
    <property type="nucleotide sequence ID" value="NZ_JBHTGS010000001.1"/>
</dbReference>
<dbReference type="AlphaFoldDB" id="A0A543AT77"/>
<dbReference type="Gene3D" id="3.40.630.30">
    <property type="match status" value="1"/>
</dbReference>
<gene>
    <name evidence="2" type="ORF">FB566_1287</name>
</gene>
<dbReference type="Proteomes" id="UP000317043">
    <property type="component" value="Unassembled WGS sequence"/>
</dbReference>